<protein>
    <recommendedName>
        <fullName evidence="5">Lipoprotein</fullName>
    </recommendedName>
</protein>
<gene>
    <name evidence="3" type="ORF">J4032_11050</name>
</gene>
<evidence type="ECO:0000256" key="2">
    <source>
        <dbReference type="SAM" id="SignalP"/>
    </source>
</evidence>
<dbReference type="Proteomes" id="UP000828924">
    <property type="component" value="Chromosome"/>
</dbReference>
<organism evidence="3 4">
    <name type="scientific">Streptomyces formicae</name>
    <dbReference type="NCBI Taxonomy" id="1616117"/>
    <lineage>
        <taxon>Bacteria</taxon>
        <taxon>Bacillati</taxon>
        <taxon>Actinomycetota</taxon>
        <taxon>Actinomycetes</taxon>
        <taxon>Kitasatosporales</taxon>
        <taxon>Streptomycetaceae</taxon>
        <taxon>Streptomyces</taxon>
    </lineage>
</organism>
<dbReference type="RefSeq" id="WP_242330598.1">
    <property type="nucleotide sequence ID" value="NZ_CP071872.1"/>
</dbReference>
<evidence type="ECO:0000256" key="1">
    <source>
        <dbReference type="SAM" id="MobiDB-lite"/>
    </source>
</evidence>
<dbReference type="EMBL" id="CP071872">
    <property type="protein sequence ID" value="UNM12006.1"/>
    <property type="molecule type" value="Genomic_DNA"/>
</dbReference>
<accession>A0ABY3WNB1</accession>
<keyword evidence="2" id="KW-0732">Signal</keyword>
<sequence length="256" mass="25513">MRRTVLRRSAVAASAVSLALLATACGGGQESGDEGKGKTASEQPSASAPAAAKALTAAELEKAVLAQSDVKGHKVTPPGAGDIVEKKDVAVDNPACEVLAHTGAALPNGTPAATVQRKVVSEPEKPADTTSPDALAAAFDVTMTMVALSSYEAMGAEDVLDALTDAGDACAGGFTITTKGEKQKVTKVEKASITAGEDAAAWTVTSEQGGTAVVTTVTVVRQGSTLASFSSANLGALDKPSPLPKAVIDAQVAKLG</sequence>
<feature type="compositionally biased region" description="Low complexity" evidence="1">
    <location>
        <begin position="40"/>
        <end position="53"/>
    </location>
</feature>
<feature type="signal peptide" evidence="2">
    <location>
        <begin position="1"/>
        <end position="24"/>
    </location>
</feature>
<evidence type="ECO:0000313" key="3">
    <source>
        <dbReference type="EMBL" id="UNM12006.1"/>
    </source>
</evidence>
<name>A0ABY3WNB1_9ACTN</name>
<feature type="chain" id="PRO_5045974878" description="Lipoprotein" evidence="2">
    <location>
        <begin position="25"/>
        <end position="256"/>
    </location>
</feature>
<evidence type="ECO:0000313" key="4">
    <source>
        <dbReference type="Proteomes" id="UP000828924"/>
    </source>
</evidence>
<dbReference type="PROSITE" id="PS51257">
    <property type="entry name" value="PROKAR_LIPOPROTEIN"/>
    <property type="match status" value="1"/>
</dbReference>
<keyword evidence="4" id="KW-1185">Reference proteome</keyword>
<proteinExistence type="predicted"/>
<feature type="region of interest" description="Disordered" evidence="1">
    <location>
        <begin position="27"/>
        <end position="53"/>
    </location>
</feature>
<reference evidence="3 4" key="1">
    <citation type="submission" date="2021-03" db="EMBL/GenBank/DDBJ databases">
        <title>Complete genome of Streptomyces formicae strain 1H-GS9 (DSM 100524).</title>
        <authorList>
            <person name="Atanasov K.E."/>
            <person name="Altabella T."/>
            <person name="Ferrer A."/>
        </authorList>
    </citation>
    <scope>NUCLEOTIDE SEQUENCE [LARGE SCALE GENOMIC DNA]</scope>
    <source>
        <strain evidence="3 4">1H-GS9</strain>
    </source>
</reference>
<evidence type="ECO:0008006" key="5">
    <source>
        <dbReference type="Google" id="ProtNLM"/>
    </source>
</evidence>